<dbReference type="PANTHER" id="PTHR43643">
    <property type="entry name" value="HISTIDINOL-PHOSPHATE AMINOTRANSFERASE 2"/>
    <property type="match status" value="1"/>
</dbReference>
<evidence type="ECO:0000256" key="4">
    <source>
        <dbReference type="ARBA" id="ARBA00022576"/>
    </source>
</evidence>
<gene>
    <name evidence="9" type="primary">hisC</name>
    <name evidence="11" type="ORF">C6Y45_00170</name>
</gene>
<dbReference type="InterPro" id="IPR004839">
    <property type="entry name" value="Aminotransferase_I/II_large"/>
</dbReference>
<dbReference type="Gene3D" id="3.90.1150.10">
    <property type="entry name" value="Aspartate Aminotransferase, domain 1"/>
    <property type="match status" value="1"/>
</dbReference>
<dbReference type="GO" id="GO:0000105">
    <property type="term" value="P:L-histidine biosynthetic process"/>
    <property type="evidence" value="ECO:0007669"/>
    <property type="project" value="UniProtKB-UniRule"/>
</dbReference>
<evidence type="ECO:0000256" key="9">
    <source>
        <dbReference type="HAMAP-Rule" id="MF_01023"/>
    </source>
</evidence>
<name>A0A2T4UAE2_9BACI</name>
<keyword evidence="9" id="KW-0028">Amino-acid biosynthesis</keyword>
<dbReference type="UniPathway" id="UPA00031">
    <property type="reaction ID" value="UER00012"/>
</dbReference>
<reference evidence="11 12" key="1">
    <citation type="submission" date="2018-03" db="EMBL/GenBank/DDBJ databases">
        <title>Alkalicoccus saliphilus sp. nov., isolated from a mineral pool.</title>
        <authorList>
            <person name="Zhao B."/>
        </authorList>
    </citation>
    <scope>NUCLEOTIDE SEQUENCE [LARGE SCALE GENOMIC DNA]</scope>
    <source>
        <strain evidence="11 12">6AG</strain>
    </source>
</reference>
<dbReference type="InterPro" id="IPR015422">
    <property type="entry name" value="PyrdxlP-dep_Trfase_small"/>
</dbReference>
<dbReference type="Proteomes" id="UP000240509">
    <property type="component" value="Unassembled WGS sequence"/>
</dbReference>
<dbReference type="SUPFAM" id="SSF53383">
    <property type="entry name" value="PLP-dependent transferases"/>
    <property type="match status" value="1"/>
</dbReference>
<dbReference type="PROSITE" id="PS00599">
    <property type="entry name" value="AA_TRANSFER_CLASS_2"/>
    <property type="match status" value="1"/>
</dbReference>
<evidence type="ECO:0000256" key="3">
    <source>
        <dbReference type="ARBA" id="ARBA00011738"/>
    </source>
</evidence>
<comment type="caution">
    <text evidence="11">The sequence shown here is derived from an EMBL/GenBank/DDBJ whole genome shotgun (WGS) entry which is preliminary data.</text>
</comment>
<dbReference type="NCBIfam" id="TIGR01141">
    <property type="entry name" value="hisC"/>
    <property type="match status" value="1"/>
</dbReference>
<organism evidence="11 12">
    <name type="scientific">Alkalicoccus saliphilus</name>
    <dbReference type="NCBI Taxonomy" id="200989"/>
    <lineage>
        <taxon>Bacteria</taxon>
        <taxon>Bacillati</taxon>
        <taxon>Bacillota</taxon>
        <taxon>Bacilli</taxon>
        <taxon>Bacillales</taxon>
        <taxon>Bacillaceae</taxon>
        <taxon>Alkalicoccus</taxon>
    </lineage>
</organism>
<dbReference type="EMBL" id="PZJJ01000001">
    <property type="protein sequence ID" value="PTL40361.1"/>
    <property type="molecule type" value="Genomic_DNA"/>
</dbReference>
<feature type="domain" description="Aminotransferase class I/classII large" evidence="10">
    <location>
        <begin position="31"/>
        <end position="349"/>
    </location>
</feature>
<evidence type="ECO:0000259" key="10">
    <source>
        <dbReference type="Pfam" id="PF00155"/>
    </source>
</evidence>
<dbReference type="InterPro" id="IPR050106">
    <property type="entry name" value="HistidinolP_aminotransfase"/>
</dbReference>
<sequence length="360" mass="39997">MKIKQSMAGLTPYQPGKPMEEVKQELGLDRVVKLASNENPYGASPQALAAVNKALENVAVYPDGYARVLREKVAQQQKVEEKQLLFGNGSDEVILILCRALLNPGDNIVTAVPTFPQYKHNAVIEGAEVKEVPLEAGVHNLDNMADAVTSRTKMVFVCNPNNPSGTYVNHKQFSDFMKKIPEDVLVVSDEAYYEYVTAHDFPDTKALLEQYSNLLILRTFSKAYGLASLRIGYGIGREELIQAVEPGREPFNTNSAAQAAAAAALEDEEFLNSCTEKNAEEMKKFEAFCEENEFSYYPSEANFILMSAGRPGGEVYEKLLHAGFIVRNGEALGFPDYVRITLGTPRQNKDIRTELLNWLK</sequence>
<dbReference type="InterPro" id="IPR005861">
    <property type="entry name" value="HisP_aminotrans"/>
</dbReference>
<dbReference type="CDD" id="cd00609">
    <property type="entry name" value="AAT_like"/>
    <property type="match status" value="1"/>
</dbReference>
<dbReference type="InterPro" id="IPR015424">
    <property type="entry name" value="PyrdxlP-dep_Trfase"/>
</dbReference>
<evidence type="ECO:0000313" key="12">
    <source>
        <dbReference type="Proteomes" id="UP000240509"/>
    </source>
</evidence>
<keyword evidence="6 9" id="KW-0663">Pyridoxal phosphate</keyword>
<evidence type="ECO:0000256" key="1">
    <source>
        <dbReference type="ARBA" id="ARBA00001933"/>
    </source>
</evidence>
<comment type="subunit">
    <text evidence="3 9">Homodimer.</text>
</comment>
<accession>A0A2T4UAE2</accession>
<protein>
    <recommendedName>
        <fullName evidence="9">Histidinol-phosphate aminotransferase</fullName>
        <ecNumber evidence="9">2.6.1.9</ecNumber>
    </recommendedName>
    <alternativeName>
        <fullName evidence="9">Imidazole acetol-phosphate transaminase</fullName>
    </alternativeName>
</protein>
<keyword evidence="12" id="KW-1185">Reference proteome</keyword>
<dbReference type="Gene3D" id="3.40.640.10">
    <property type="entry name" value="Type I PLP-dependent aspartate aminotransferase-like (Major domain)"/>
    <property type="match status" value="1"/>
</dbReference>
<comment type="pathway">
    <text evidence="2 9">Amino-acid biosynthesis; L-histidine biosynthesis; L-histidine from 5-phospho-alpha-D-ribose 1-diphosphate: step 7/9.</text>
</comment>
<dbReference type="InterPro" id="IPR015421">
    <property type="entry name" value="PyrdxlP-dep_Trfase_major"/>
</dbReference>
<evidence type="ECO:0000256" key="2">
    <source>
        <dbReference type="ARBA" id="ARBA00005011"/>
    </source>
</evidence>
<evidence type="ECO:0000256" key="8">
    <source>
        <dbReference type="ARBA" id="ARBA00047481"/>
    </source>
</evidence>
<dbReference type="OrthoDB" id="9813612at2"/>
<keyword evidence="7 9" id="KW-0368">Histidine biosynthesis</keyword>
<comment type="cofactor">
    <cofactor evidence="1 9">
        <name>pyridoxal 5'-phosphate</name>
        <dbReference type="ChEBI" id="CHEBI:597326"/>
    </cofactor>
</comment>
<keyword evidence="5 9" id="KW-0808">Transferase</keyword>
<feature type="modified residue" description="N6-(pyridoxal phosphate)lysine" evidence="9">
    <location>
        <position position="222"/>
    </location>
</feature>
<dbReference type="GO" id="GO:0030170">
    <property type="term" value="F:pyridoxal phosphate binding"/>
    <property type="evidence" value="ECO:0007669"/>
    <property type="project" value="InterPro"/>
</dbReference>
<comment type="catalytic activity">
    <reaction evidence="8 9">
        <text>L-histidinol phosphate + 2-oxoglutarate = 3-(imidazol-4-yl)-2-oxopropyl phosphate + L-glutamate</text>
        <dbReference type="Rhea" id="RHEA:23744"/>
        <dbReference type="ChEBI" id="CHEBI:16810"/>
        <dbReference type="ChEBI" id="CHEBI:29985"/>
        <dbReference type="ChEBI" id="CHEBI:57766"/>
        <dbReference type="ChEBI" id="CHEBI:57980"/>
        <dbReference type="EC" id="2.6.1.9"/>
    </reaction>
</comment>
<dbReference type="Pfam" id="PF00155">
    <property type="entry name" value="Aminotran_1_2"/>
    <property type="match status" value="1"/>
</dbReference>
<dbReference type="RefSeq" id="WP_107582745.1">
    <property type="nucleotide sequence ID" value="NZ_PZJJ01000001.1"/>
</dbReference>
<evidence type="ECO:0000256" key="5">
    <source>
        <dbReference type="ARBA" id="ARBA00022679"/>
    </source>
</evidence>
<dbReference type="GO" id="GO:0004400">
    <property type="term" value="F:histidinol-phosphate transaminase activity"/>
    <property type="evidence" value="ECO:0007669"/>
    <property type="project" value="UniProtKB-UniRule"/>
</dbReference>
<evidence type="ECO:0000256" key="6">
    <source>
        <dbReference type="ARBA" id="ARBA00022898"/>
    </source>
</evidence>
<evidence type="ECO:0000313" key="11">
    <source>
        <dbReference type="EMBL" id="PTL40361.1"/>
    </source>
</evidence>
<dbReference type="AlphaFoldDB" id="A0A2T4UAE2"/>
<proteinExistence type="inferred from homology"/>
<dbReference type="EC" id="2.6.1.9" evidence="9"/>
<dbReference type="InterPro" id="IPR001917">
    <property type="entry name" value="Aminotrans_II_pyridoxalP_BS"/>
</dbReference>
<evidence type="ECO:0000256" key="7">
    <source>
        <dbReference type="ARBA" id="ARBA00023102"/>
    </source>
</evidence>
<comment type="similarity">
    <text evidence="9">Belongs to the class-II pyridoxal-phosphate-dependent aminotransferase family. Histidinol-phosphate aminotransferase subfamily.</text>
</comment>
<dbReference type="HAMAP" id="MF_01023">
    <property type="entry name" value="HisC_aminotrans_2"/>
    <property type="match status" value="1"/>
</dbReference>
<dbReference type="PANTHER" id="PTHR43643:SF3">
    <property type="entry name" value="HISTIDINOL-PHOSPHATE AMINOTRANSFERASE"/>
    <property type="match status" value="1"/>
</dbReference>
<keyword evidence="4 9" id="KW-0032">Aminotransferase</keyword>